<feature type="binding site" evidence="1">
    <location>
        <position position="139"/>
    </location>
    <ligand>
        <name>Mn(2+)</name>
        <dbReference type="ChEBI" id="CHEBI:29035"/>
        <label>2</label>
    </ligand>
</feature>
<dbReference type="PANTHER" id="PTHR30575">
    <property type="entry name" value="PEPTIDASE M20"/>
    <property type="match status" value="1"/>
</dbReference>
<keyword evidence="1" id="KW-0464">Manganese</keyword>
<dbReference type="AlphaFoldDB" id="A0A9X7Z6E5"/>
<accession>A0A9X7Z6E5</accession>
<dbReference type="GO" id="GO:0046657">
    <property type="term" value="P:folic acid catabolic process"/>
    <property type="evidence" value="ECO:0007669"/>
    <property type="project" value="TreeGrafter"/>
</dbReference>
<dbReference type="GO" id="GO:0005737">
    <property type="term" value="C:cytoplasm"/>
    <property type="evidence" value="ECO:0007669"/>
    <property type="project" value="TreeGrafter"/>
</dbReference>
<dbReference type="InterPro" id="IPR017439">
    <property type="entry name" value="Amidohydrolase"/>
</dbReference>
<dbReference type="NCBIfam" id="TIGR01891">
    <property type="entry name" value="amidohydrolases"/>
    <property type="match status" value="1"/>
</dbReference>
<dbReference type="PIRSF" id="PIRSF005962">
    <property type="entry name" value="Pept_M20D_amidohydro"/>
    <property type="match status" value="1"/>
</dbReference>
<reference evidence="3 4" key="1">
    <citation type="submission" date="2021-02" db="EMBL/GenBank/DDBJ databases">
        <title>Alicyclobacillus curvatus sp. nov. and Alicyclobacillus mengziensis sp. nov., two acidophilic bacteria isolated from acid mine drainage.</title>
        <authorList>
            <person name="Huang Y."/>
        </authorList>
    </citation>
    <scope>NUCLEOTIDE SEQUENCE [LARGE SCALE GENOMIC DNA]</scope>
    <source>
        <strain evidence="3 4">S30H14</strain>
    </source>
</reference>
<dbReference type="GO" id="GO:0071713">
    <property type="term" value="F:para-aminobenzoyl-glutamate hydrolase activity"/>
    <property type="evidence" value="ECO:0007669"/>
    <property type="project" value="TreeGrafter"/>
</dbReference>
<organism evidence="3 4">
    <name type="scientific">Alicyclobacillus mengziensis</name>
    <dbReference type="NCBI Taxonomy" id="2931921"/>
    <lineage>
        <taxon>Bacteria</taxon>
        <taxon>Bacillati</taxon>
        <taxon>Bacillota</taxon>
        <taxon>Bacilli</taxon>
        <taxon>Bacillales</taxon>
        <taxon>Alicyclobacillaceae</taxon>
        <taxon>Alicyclobacillus</taxon>
    </lineage>
</organism>
<dbReference type="InterPro" id="IPR036264">
    <property type="entry name" value="Bact_exopeptidase_dim_dom"/>
</dbReference>
<proteinExistence type="predicted"/>
<feature type="binding site" evidence="1">
    <location>
        <position position="195"/>
    </location>
    <ligand>
        <name>Mn(2+)</name>
        <dbReference type="ChEBI" id="CHEBI:29035"/>
        <label>2</label>
    </ligand>
</feature>
<dbReference type="Proteomes" id="UP000663505">
    <property type="component" value="Chromosome"/>
</dbReference>
<evidence type="ECO:0000259" key="2">
    <source>
        <dbReference type="Pfam" id="PF07687"/>
    </source>
</evidence>
<comment type="cofactor">
    <cofactor evidence="1">
        <name>Mn(2+)</name>
        <dbReference type="ChEBI" id="CHEBI:29035"/>
    </cofactor>
    <text evidence="1">The Mn(2+) ion enhances activity.</text>
</comment>
<dbReference type="InterPro" id="IPR002933">
    <property type="entry name" value="Peptidase_M20"/>
</dbReference>
<evidence type="ECO:0000256" key="1">
    <source>
        <dbReference type="PIRSR" id="PIRSR005962-1"/>
    </source>
</evidence>
<keyword evidence="4" id="KW-1185">Reference proteome</keyword>
<dbReference type="InterPro" id="IPR052030">
    <property type="entry name" value="Peptidase_M20/M20A_hydrolases"/>
</dbReference>
<dbReference type="GO" id="GO:0046872">
    <property type="term" value="F:metal ion binding"/>
    <property type="evidence" value="ECO:0007669"/>
    <property type="project" value="UniProtKB-KW"/>
</dbReference>
<dbReference type="Gene3D" id="3.40.630.10">
    <property type="entry name" value="Zn peptidases"/>
    <property type="match status" value="2"/>
</dbReference>
<dbReference type="EMBL" id="CP071182">
    <property type="protein sequence ID" value="QSO47282.1"/>
    <property type="molecule type" value="Genomic_DNA"/>
</dbReference>
<name>A0A9X7Z6E5_9BACL</name>
<keyword evidence="1" id="KW-0479">Metal-binding</keyword>
<gene>
    <name evidence="3" type="ORF">JZ786_23310</name>
</gene>
<dbReference type="RefSeq" id="WP_206656642.1">
    <property type="nucleotide sequence ID" value="NZ_CP071182.1"/>
</dbReference>
<feature type="binding site" evidence="1">
    <location>
        <position position="391"/>
    </location>
    <ligand>
        <name>Mn(2+)</name>
        <dbReference type="ChEBI" id="CHEBI:29035"/>
        <label>2</label>
    </ligand>
</feature>
<evidence type="ECO:0000313" key="3">
    <source>
        <dbReference type="EMBL" id="QSO47282.1"/>
    </source>
</evidence>
<protein>
    <submittedName>
        <fullName evidence="3">Amidohydrolase</fullName>
    </submittedName>
</protein>
<dbReference type="InterPro" id="IPR011650">
    <property type="entry name" value="Peptidase_M20_dimer"/>
</dbReference>
<feature type="binding site" evidence="1">
    <location>
        <position position="171"/>
    </location>
    <ligand>
        <name>Mn(2+)</name>
        <dbReference type="ChEBI" id="CHEBI:29035"/>
        <label>2</label>
    </ligand>
</feature>
<dbReference type="Pfam" id="PF07687">
    <property type="entry name" value="M20_dimer"/>
    <property type="match status" value="1"/>
</dbReference>
<dbReference type="SUPFAM" id="SSF53187">
    <property type="entry name" value="Zn-dependent exopeptidases"/>
    <property type="match status" value="1"/>
</dbReference>
<dbReference type="SUPFAM" id="SSF55031">
    <property type="entry name" value="Bacterial exopeptidase dimerisation domain"/>
    <property type="match status" value="1"/>
</dbReference>
<feature type="domain" description="Peptidase M20 dimerisation" evidence="2">
    <location>
        <begin position="219"/>
        <end position="309"/>
    </location>
</feature>
<dbReference type="KEGG" id="afx:JZ786_23310"/>
<feature type="binding site" evidence="1">
    <location>
        <position position="137"/>
    </location>
    <ligand>
        <name>Mn(2+)</name>
        <dbReference type="ChEBI" id="CHEBI:29035"/>
        <label>2</label>
    </ligand>
</feature>
<dbReference type="PANTHER" id="PTHR30575:SF3">
    <property type="entry name" value="PEPTIDASE M20 DIMERISATION DOMAIN-CONTAINING PROTEIN"/>
    <property type="match status" value="1"/>
</dbReference>
<sequence length="424" mass="45756">MVDMIFTRRDLHQHPEVGFTEFRTASHVVKTLKSLGYQVFYGADAIDLASRRGVPADEQLNNAYERAIRDGADVETLSNMKGGLTAVVATLQGKAPGPTIAFRFDMDALPIIESEDADHIPANLGFRSVYDGNMHACGHDGHTAIGLALAERMTDANFAGTLKLIFQPAEEGGRGAYAMAQKGVVNDVDKLFCLHLGLDTQLGEIYGGSTDFLATTKLMIEFQGVPSHAGATPEKGRNALLGAATALLNIHALPRFSSSTTRINVGLLQGGTALNIIPYYAKMLVETRAADKDANKELERRVRVIAENSAAMHELDCSVTVIGEATTMTCDEGLVELVLDEARKVEGFSSFHHYHKAGASEDASFLIRAVQEHGGQATYMVIGTPIPAPHHNQKFDIDEAALPMAVNLLERIGRRALTGGDTRE</sequence>
<dbReference type="Pfam" id="PF01546">
    <property type="entry name" value="Peptidase_M20"/>
    <property type="match status" value="1"/>
</dbReference>
<evidence type="ECO:0000313" key="4">
    <source>
        <dbReference type="Proteomes" id="UP000663505"/>
    </source>
</evidence>
<dbReference type="GO" id="GO:0016805">
    <property type="term" value="F:dipeptidase activity"/>
    <property type="evidence" value="ECO:0007669"/>
    <property type="project" value="TreeGrafter"/>
</dbReference>